<feature type="coiled-coil region" evidence="1">
    <location>
        <begin position="560"/>
        <end position="619"/>
    </location>
</feature>
<feature type="coiled-coil region" evidence="1">
    <location>
        <begin position="147"/>
        <end position="220"/>
    </location>
</feature>
<reference evidence="3 4" key="1">
    <citation type="submission" date="2018-08" db="EMBL/GenBank/DDBJ databases">
        <authorList>
            <person name="Laetsch R D."/>
            <person name="Stevens L."/>
            <person name="Kumar S."/>
            <person name="Blaxter L. M."/>
        </authorList>
    </citation>
    <scope>NUCLEOTIDE SEQUENCE [LARGE SCALE GENOMIC DNA]</scope>
</reference>
<dbReference type="EMBL" id="UPTC01000126">
    <property type="protein sequence ID" value="VBB26627.1"/>
    <property type="molecule type" value="Genomic_DNA"/>
</dbReference>
<name>A0A498S0B0_ACAVI</name>
<dbReference type="OrthoDB" id="5821869at2759"/>
<feature type="compositionally biased region" description="Basic and acidic residues" evidence="2">
    <location>
        <begin position="1"/>
        <end position="22"/>
    </location>
</feature>
<protein>
    <submittedName>
        <fullName evidence="3">Uncharacterized protein</fullName>
    </submittedName>
</protein>
<dbReference type="Proteomes" id="UP000276991">
    <property type="component" value="Unassembled WGS sequence"/>
</dbReference>
<evidence type="ECO:0000313" key="3">
    <source>
        <dbReference type="EMBL" id="VBB26627.1"/>
    </source>
</evidence>
<accession>A0A498S0B0</accession>
<dbReference type="PANTHER" id="PTHR37960">
    <property type="entry name" value="PROTEIN CBG06493-RELATED"/>
    <property type="match status" value="1"/>
</dbReference>
<evidence type="ECO:0000313" key="4">
    <source>
        <dbReference type="Proteomes" id="UP000276991"/>
    </source>
</evidence>
<dbReference type="AlphaFoldDB" id="A0A498S0B0"/>
<feature type="compositionally biased region" description="Basic and acidic residues" evidence="2">
    <location>
        <begin position="725"/>
        <end position="740"/>
    </location>
</feature>
<proteinExistence type="predicted"/>
<sequence length="772" mass="88843">MFRSKKTTEKDNFNSGYDEEKTKHRSKETYGNGSSRCDKRISRIRSIDDSLLKPTAAYHTVTQPRQYKTSRSCVGRDEYDKYDRFRHSIDFHNRSSVRCAKRLHAENDRLHDRVSVFTKNNYDSEILESDDSYDSQNGSGINNDDTVQALETKLDALLYRLRREEERKNSYKQKLMSERIVRQHVESKFVEDIQRLTQLVEMLKNEQKSYRNRISVLEKQLKQSRPKLMTDSFKGPSLFCSPPSTSNGQSSVLAMTELACSATSGSTVPLPSTLHCSTINEGSVDEVRNFRINEVTSSVEAERRTISGSSFSTRENEGSTTLEEALRAIDRATAAAATSPHEFGDKAVTSGIRRSSSDTKLGQPRILIYCKNEIEREGDSHHHGISVCRVGWQTCLQGSKVLDHEVWAYLVVLEVDAMIKNWLKWRKTKKVVTGDETYGISGKDTQRNYQRNATAAYHTATRPRVCHGPRSCPGDLSLNQYDVYSDAPTRFLYSDIIPDEMVHRRRRQQRRFRRFNASTSEYGSGDPSPTTLHNIYNRNLDDSNSGSDSWSAEYERAQHIREMEYRLREQRKKLKDYKERLRAERDLRTVNERSMMEEVEKYKYELKKEQRERKATEQRYIDIIAYMKTKLSLLEQQQPVGQRCLPPPLPFLDDSTINLQNGATQLGGTGGLLYPLQANASSSILRRISFEQELDETKNFRAEEVYGDLETARSSENTATTGTEQSDRNHRSATLLREHDSDNDDNGYVTTFEYPVKITQIRKTNGQLRTSL</sequence>
<keyword evidence="1" id="KW-0175">Coiled coil</keyword>
<keyword evidence="4" id="KW-1185">Reference proteome</keyword>
<organism evidence="3 4">
    <name type="scientific">Acanthocheilonema viteae</name>
    <name type="common">Filarial nematode worm</name>
    <name type="synonym">Dipetalonema viteae</name>
    <dbReference type="NCBI Taxonomy" id="6277"/>
    <lineage>
        <taxon>Eukaryota</taxon>
        <taxon>Metazoa</taxon>
        <taxon>Ecdysozoa</taxon>
        <taxon>Nematoda</taxon>
        <taxon>Chromadorea</taxon>
        <taxon>Rhabditida</taxon>
        <taxon>Spirurina</taxon>
        <taxon>Spiruromorpha</taxon>
        <taxon>Filarioidea</taxon>
        <taxon>Onchocercidae</taxon>
        <taxon>Acanthocheilonema</taxon>
    </lineage>
</organism>
<evidence type="ECO:0000256" key="2">
    <source>
        <dbReference type="SAM" id="MobiDB-lite"/>
    </source>
</evidence>
<gene>
    <name evidence="3" type="ORF">NAV_LOCUS1457</name>
</gene>
<dbReference type="PANTHER" id="PTHR37960:SF1">
    <property type="entry name" value="BZIP DOMAIN-CONTAINING PROTEIN"/>
    <property type="match status" value="1"/>
</dbReference>
<evidence type="ECO:0000256" key="1">
    <source>
        <dbReference type="SAM" id="Coils"/>
    </source>
</evidence>
<feature type="region of interest" description="Disordered" evidence="2">
    <location>
        <begin position="708"/>
        <end position="748"/>
    </location>
</feature>
<feature type="compositionally biased region" description="Polar residues" evidence="2">
    <location>
        <begin position="712"/>
        <end position="724"/>
    </location>
</feature>
<feature type="region of interest" description="Disordered" evidence="2">
    <location>
        <begin position="517"/>
        <end position="549"/>
    </location>
</feature>
<feature type="region of interest" description="Disordered" evidence="2">
    <location>
        <begin position="1"/>
        <end position="37"/>
    </location>
</feature>